<dbReference type="InterPro" id="IPR001624">
    <property type="entry name" value="FliE"/>
</dbReference>
<protein>
    <recommendedName>
        <fullName evidence="4 5">Flagellar hook-basal body complex protein FliE</fullName>
    </recommendedName>
</protein>
<name>A4G688_HERAR</name>
<dbReference type="PANTHER" id="PTHR34653">
    <property type="match status" value="1"/>
</dbReference>
<dbReference type="GO" id="GO:0071973">
    <property type="term" value="P:bacterial-type flagellum-dependent cell motility"/>
    <property type="evidence" value="ECO:0007669"/>
    <property type="project" value="InterPro"/>
</dbReference>
<dbReference type="GO" id="GO:0003774">
    <property type="term" value="F:cytoskeletal motor activity"/>
    <property type="evidence" value="ECO:0007669"/>
    <property type="project" value="InterPro"/>
</dbReference>
<evidence type="ECO:0000256" key="1">
    <source>
        <dbReference type="ARBA" id="ARBA00004117"/>
    </source>
</evidence>
<keyword evidence="6" id="KW-0966">Cell projection</keyword>
<proteinExistence type="inferred from homology"/>
<dbReference type="NCBIfam" id="TIGR00205">
    <property type="entry name" value="fliE"/>
    <property type="match status" value="1"/>
</dbReference>
<dbReference type="EMBL" id="CU207211">
    <property type="protein sequence ID" value="CAL62025.1"/>
    <property type="molecule type" value="Genomic_DNA"/>
</dbReference>
<dbReference type="eggNOG" id="COG1677">
    <property type="taxonomic scope" value="Bacteria"/>
</dbReference>
<dbReference type="PANTHER" id="PTHR34653:SF1">
    <property type="entry name" value="FLAGELLAR HOOK-BASAL BODY COMPLEX PROTEIN FLIE"/>
    <property type="match status" value="1"/>
</dbReference>
<reference evidence="6 7" key="1">
    <citation type="journal article" date="2007" name="PLoS Genet.">
        <title>A tale of two oxidation states: bacterial colonization of arsenic-rich environments.</title>
        <authorList>
            <person name="Muller D."/>
            <person name="Medigue C."/>
            <person name="Koechler S."/>
            <person name="Barbe V."/>
            <person name="Barakat M."/>
            <person name="Talla E."/>
            <person name="Bonnefoy V."/>
            <person name="Krin E."/>
            <person name="Arsene-Ploetze F."/>
            <person name="Carapito C."/>
            <person name="Chandler M."/>
            <person name="Cournoyer B."/>
            <person name="Cruveiller S."/>
            <person name="Dossat C."/>
            <person name="Duval S."/>
            <person name="Heymann M."/>
            <person name="Leize E."/>
            <person name="Lieutaud A."/>
            <person name="Lievremont D."/>
            <person name="Makita Y."/>
            <person name="Mangenot S."/>
            <person name="Nitschke W."/>
            <person name="Ortet P."/>
            <person name="Perdrial N."/>
            <person name="Schoepp B."/>
            <person name="Siguier N."/>
            <person name="Simeonova D.D."/>
            <person name="Rouy Z."/>
            <person name="Segurens B."/>
            <person name="Turlin E."/>
            <person name="Vallenet D."/>
            <person name="Van Dorsselaer A."/>
            <person name="Weiss S."/>
            <person name="Weissenbach J."/>
            <person name="Lett M.C."/>
            <person name="Danchin A."/>
            <person name="Bertin P.N."/>
        </authorList>
    </citation>
    <scope>NUCLEOTIDE SEQUENCE [LARGE SCALE GENOMIC DNA]</scope>
    <source>
        <strain evidence="7">ULPAs1</strain>
    </source>
</reference>
<gene>
    <name evidence="4 6" type="primary">fliE</name>
    <name evidence="6" type="ordered locus">HEAR1874</name>
</gene>
<keyword evidence="3 4" id="KW-0975">Bacterial flagellum</keyword>
<dbReference type="GO" id="GO:0005198">
    <property type="term" value="F:structural molecule activity"/>
    <property type="evidence" value="ECO:0007669"/>
    <property type="project" value="UniProtKB-UniRule"/>
</dbReference>
<evidence type="ECO:0000256" key="5">
    <source>
        <dbReference type="NCBIfam" id="TIGR00205"/>
    </source>
</evidence>
<organism evidence="6 7">
    <name type="scientific">Herminiimonas arsenicoxydans</name>
    <dbReference type="NCBI Taxonomy" id="204773"/>
    <lineage>
        <taxon>Bacteria</taxon>
        <taxon>Pseudomonadati</taxon>
        <taxon>Pseudomonadota</taxon>
        <taxon>Betaproteobacteria</taxon>
        <taxon>Burkholderiales</taxon>
        <taxon>Oxalobacteraceae</taxon>
        <taxon>Herminiimonas</taxon>
    </lineage>
</organism>
<dbReference type="Pfam" id="PF02049">
    <property type="entry name" value="FliE"/>
    <property type="match status" value="1"/>
</dbReference>
<accession>A4G688</accession>
<comment type="similarity">
    <text evidence="2 4">Belongs to the FliE family.</text>
</comment>
<dbReference type="HOGENOM" id="CLU_147249_0_2_4"/>
<evidence type="ECO:0000313" key="6">
    <source>
        <dbReference type="EMBL" id="CAL62025.1"/>
    </source>
</evidence>
<evidence type="ECO:0000313" key="7">
    <source>
        <dbReference type="Proteomes" id="UP000006697"/>
    </source>
</evidence>
<keyword evidence="6" id="KW-0282">Flagellum</keyword>
<evidence type="ECO:0000256" key="3">
    <source>
        <dbReference type="ARBA" id="ARBA00023143"/>
    </source>
</evidence>
<dbReference type="AlphaFoldDB" id="A4G688"/>
<comment type="subcellular location">
    <subcellularLocation>
        <location evidence="1 4">Bacterial flagellum basal body</location>
    </subcellularLocation>
</comment>
<dbReference type="HAMAP" id="MF_00724">
    <property type="entry name" value="FliE"/>
    <property type="match status" value="1"/>
</dbReference>
<keyword evidence="7" id="KW-1185">Reference proteome</keyword>
<dbReference type="Proteomes" id="UP000006697">
    <property type="component" value="Chromosome"/>
</dbReference>
<evidence type="ECO:0000256" key="2">
    <source>
        <dbReference type="ARBA" id="ARBA00009272"/>
    </source>
</evidence>
<sequence length="119" mass="12502">MMKVGGIDSTAIDAMVAQLKAAAARSQPAINPLAGGASPVEKSATKVDFSQALKASLDNVASAQNHADKLGQKFTLGDDSVNLSDVMISMQKASISFQATVQMRNKVVSAYQEIMNMQV</sequence>
<evidence type="ECO:0000256" key="4">
    <source>
        <dbReference type="HAMAP-Rule" id="MF_00724"/>
    </source>
</evidence>
<dbReference type="GO" id="GO:0009425">
    <property type="term" value="C:bacterial-type flagellum basal body"/>
    <property type="evidence" value="ECO:0007669"/>
    <property type="project" value="UniProtKB-SubCell"/>
</dbReference>
<dbReference type="KEGG" id="har:HEAR1874"/>
<keyword evidence="6" id="KW-0969">Cilium</keyword>
<dbReference type="STRING" id="204773.HEAR1874"/>
<dbReference type="PRINTS" id="PR01006">
    <property type="entry name" value="FLGHOOKFLIE"/>
</dbReference>